<keyword evidence="1" id="KW-0472">Membrane</keyword>
<comment type="caution">
    <text evidence="2">The sequence shown here is derived from an EMBL/GenBank/DDBJ whole genome shotgun (WGS) entry which is preliminary data.</text>
</comment>
<sequence length="120" mass="12788">MWKSRLPLPDGSLNRTRLVALAIGGLALFSQLGQLGNALRSPEYIRLSAACIVLTFVLLVFAYRRGRATWWIAAPIPLLVAIGGSGLDDPVASTSLALASTVVLSLYGSTKPWVARVVVL</sequence>
<dbReference type="EMBL" id="BOML01000029">
    <property type="protein sequence ID" value="GIE02145.1"/>
    <property type="molecule type" value="Genomic_DNA"/>
</dbReference>
<evidence type="ECO:0000256" key="1">
    <source>
        <dbReference type="SAM" id="Phobius"/>
    </source>
</evidence>
<feature type="transmembrane region" description="Helical" evidence="1">
    <location>
        <begin position="44"/>
        <end position="63"/>
    </location>
</feature>
<keyword evidence="3" id="KW-1185">Reference proteome</keyword>
<accession>A0ABQ3YX24</accession>
<dbReference type="RefSeq" id="WP_203727907.1">
    <property type="nucleotide sequence ID" value="NZ_BAAATX010000001.1"/>
</dbReference>
<proteinExistence type="predicted"/>
<evidence type="ECO:0000313" key="2">
    <source>
        <dbReference type="EMBL" id="GIE02145.1"/>
    </source>
</evidence>
<protein>
    <submittedName>
        <fullName evidence="2">Uncharacterized protein</fullName>
    </submittedName>
</protein>
<reference evidence="2 3" key="1">
    <citation type="submission" date="2021-01" db="EMBL/GenBank/DDBJ databases">
        <title>Whole genome shotgun sequence of Actinoplanes durhamensis NBRC 14914.</title>
        <authorList>
            <person name="Komaki H."/>
            <person name="Tamura T."/>
        </authorList>
    </citation>
    <scope>NUCLEOTIDE SEQUENCE [LARGE SCALE GENOMIC DNA]</scope>
    <source>
        <strain evidence="2 3">NBRC 14914</strain>
    </source>
</reference>
<feature type="transmembrane region" description="Helical" evidence="1">
    <location>
        <begin position="93"/>
        <end position="110"/>
    </location>
</feature>
<gene>
    <name evidence="2" type="ORF">Adu01nite_34950</name>
</gene>
<evidence type="ECO:0000313" key="3">
    <source>
        <dbReference type="Proteomes" id="UP000637628"/>
    </source>
</evidence>
<name>A0ABQ3YX24_9ACTN</name>
<feature type="transmembrane region" description="Helical" evidence="1">
    <location>
        <begin position="70"/>
        <end position="87"/>
    </location>
</feature>
<organism evidence="2 3">
    <name type="scientific">Paractinoplanes durhamensis</name>
    <dbReference type="NCBI Taxonomy" id="113563"/>
    <lineage>
        <taxon>Bacteria</taxon>
        <taxon>Bacillati</taxon>
        <taxon>Actinomycetota</taxon>
        <taxon>Actinomycetes</taxon>
        <taxon>Micromonosporales</taxon>
        <taxon>Micromonosporaceae</taxon>
        <taxon>Paractinoplanes</taxon>
    </lineage>
</organism>
<keyword evidence="1" id="KW-0812">Transmembrane</keyword>
<keyword evidence="1" id="KW-1133">Transmembrane helix</keyword>
<dbReference type="Proteomes" id="UP000637628">
    <property type="component" value="Unassembled WGS sequence"/>
</dbReference>